<feature type="transmembrane region" description="Helical" evidence="1">
    <location>
        <begin position="350"/>
        <end position="379"/>
    </location>
</feature>
<accession>A0A1G9MH21</accession>
<dbReference type="GO" id="GO:0005548">
    <property type="term" value="F:phospholipid transporter activity"/>
    <property type="evidence" value="ECO:0007669"/>
    <property type="project" value="TreeGrafter"/>
</dbReference>
<dbReference type="InterPro" id="IPR030802">
    <property type="entry name" value="Permease_MalE"/>
</dbReference>
<feature type="transmembrane region" description="Helical" evidence="1">
    <location>
        <begin position="315"/>
        <end position="338"/>
    </location>
</feature>
<dbReference type="PANTHER" id="PTHR30188">
    <property type="entry name" value="ABC TRANSPORTER PERMEASE PROTEIN-RELATED"/>
    <property type="match status" value="1"/>
</dbReference>
<dbReference type="EMBL" id="FNGU01000002">
    <property type="protein sequence ID" value="SDL73566.1"/>
    <property type="molecule type" value="Genomic_DNA"/>
</dbReference>
<dbReference type="NCBIfam" id="TIGR00056">
    <property type="entry name" value="MlaE family lipid ABC transporter permease subunit"/>
    <property type="match status" value="1"/>
</dbReference>
<feature type="transmembrane region" description="Helical" evidence="1">
    <location>
        <begin position="268"/>
        <end position="295"/>
    </location>
</feature>
<keyword evidence="1" id="KW-1133">Transmembrane helix</keyword>
<evidence type="ECO:0000313" key="3">
    <source>
        <dbReference type="Proteomes" id="UP000182146"/>
    </source>
</evidence>
<dbReference type="InterPro" id="IPR003453">
    <property type="entry name" value="ABC_MlaE_roteobac"/>
</dbReference>
<feature type="transmembrane region" description="Helical" evidence="1">
    <location>
        <begin position="174"/>
        <end position="196"/>
    </location>
</feature>
<sequence>MPTMSNPDAAPAQITWQSSDDNRLVVCFSGTWAGDQPLPDTADLFTQLAAGPREVVLRGENLGTWDSRFLAFVLGISDACRRREITCLREGLPSGAQRLLNLAEAVPEQGGSGHRETPSRLHQLGAATLEWRRKGIDNLAFFGEVFFSLMRLGSGRARFRRSDLLLHLHEAGVQALPIVTLISLLVGLILAFVGAVQLRMFGAEIYIADAVGLGMARDMAAMMTGIIMAGRTGAAYAAQLGSMQVNEEIDALRTFGVQPMDFLVLPRLLAMGFMLPLLTVYAMLMGILGGALVGIGLFDIPATQYYQQTINGVPLIHFVTGLIKAAAYGLIVAVAGCLRGMQCGRSAAAVGLATTSAVVTAIVWIIVANALLTVIYYVVGI</sequence>
<proteinExistence type="inferred from homology"/>
<dbReference type="GO" id="GO:0043190">
    <property type="term" value="C:ATP-binding cassette (ABC) transporter complex"/>
    <property type="evidence" value="ECO:0007669"/>
    <property type="project" value="InterPro"/>
</dbReference>
<keyword evidence="1" id="KW-0812">Transmembrane</keyword>
<protein>
    <submittedName>
        <fullName evidence="2">Phospholipid/cholesterol/gamma-HCH transport system permease protein</fullName>
    </submittedName>
</protein>
<dbReference type="STRING" id="392333.SAMN05660860_01150"/>
<name>A0A1G9MH21_9BACT</name>
<evidence type="ECO:0000256" key="1">
    <source>
        <dbReference type="RuleBase" id="RU362044"/>
    </source>
</evidence>
<dbReference type="Proteomes" id="UP000182146">
    <property type="component" value="Unassembled WGS sequence"/>
</dbReference>
<organism evidence="2 3">
    <name type="scientific">Geoalkalibacter ferrihydriticus</name>
    <dbReference type="NCBI Taxonomy" id="392333"/>
    <lineage>
        <taxon>Bacteria</taxon>
        <taxon>Pseudomonadati</taxon>
        <taxon>Thermodesulfobacteriota</taxon>
        <taxon>Desulfuromonadia</taxon>
        <taxon>Desulfuromonadales</taxon>
        <taxon>Geoalkalibacteraceae</taxon>
        <taxon>Geoalkalibacter</taxon>
    </lineage>
</organism>
<comment type="similarity">
    <text evidence="1">Belongs to the MlaE permease family.</text>
</comment>
<dbReference type="Pfam" id="PF02405">
    <property type="entry name" value="MlaE"/>
    <property type="match status" value="1"/>
</dbReference>
<keyword evidence="1" id="KW-0472">Membrane</keyword>
<reference evidence="2 3" key="1">
    <citation type="submission" date="2016-10" db="EMBL/GenBank/DDBJ databases">
        <authorList>
            <person name="de Groot N.N."/>
        </authorList>
    </citation>
    <scope>NUCLEOTIDE SEQUENCE [LARGE SCALE GENOMIC DNA]</scope>
    <source>
        <strain evidence="2 3">DSM 17813</strain>
    </source>
</reference>
<dbReference type="AlphaFoldDB" id="A0A1G9MH21"/>
<dbReference type="RefSeq" id="WP_200889283.1">
    <property type="nucleotide sequence ID" value="NZ_FNGU01000002.1"/>
</dbReference>
<dbReference type="PANTHER" id="PTHR30188:SF3">
    <property type="entry name" value="ABC TRANSPORTER PERMEASE"/>
    <property type="match status" value="1"/>
</dbReference>
<evidence type="ECO:0000313" key="2">
    <source>
        <dbReference type="EMBL" id="SDL73566.1"/>
    </source>
</evidence>
<comment type="caution">
    <text evidence="1">Lacks conserved residue(s) required for the propagation of feature annotation.</text>
</comment>
<gene>
    <name evidence="2" type="ORF">SAMN05660860_01150</name>
</gene>